<comment type="caution">
    <text evidence="6">The sequence shown here is derived from an EMBL/GenBank/DDBJ whole genome shotgun (WGS) entry which is preliminary data.</text>
</comment>
<dbReference type="InterPro" id="IPR029510">
    <property type="entry name" value="Ald_DH_CS_GLU"/>
</dbReference>
<proteinExistence type="inferred from homology"/>
<dbReference type="SUPFAM" id="SSF53720">
    <property type="entry name" value="ALDH-like"/>
    <property type="match status" value="1"/>
</dbReference>
<organism evidence="6 7">
    <name type="scientific">Burkholderia cepacia</name>
    <name type="common">Pseudomonas cepacia</name>
    <dbReference type="NCBI Taxonomy" id="292"/>
    <lineage>
        <taxon>Bacteria</taxon>
        <taxon>Pseudomonadati</taxon>
        <taxon>Pseudomonadota</taxon>
        <taxon>Betaproteobacteria</taxon>
        <taxon>Burkholderiales</taxon>
        <taxon>Burkholderiaceae</taxon>
        <taxon>Burkholderia</taxon>
        <taxon>Burkholderia cepacia complex</taxon>
    </lineage>
</organism>
<evidence type="ECO:0000313" key="6">
    <source>
        <dbReference type="EMBL" id="KML53713.1"/>
    </source>
</evidence>
<keyword evidence="2 4" id="KW-0560">Oxidoreductase</keyword>
<dbReference type="RefSeq" id="WP_048249057.1">
    <property type="nucleotide sequence ID" value="NZ_LDWR01000042.1"/>
</dbReference>
<dbReference type="Proteomes" id="UP000036338">
    <property type="component" value="Unassembled WGS sequence"/>
</dbReference>
<dbReference type="PANTHER" id="PTHR11699">
    <property type="entry name" value="ALDEHYDE DEHYDROGENASE-RELATED"/>
    <property type="match status" value="1"/>
</dbReference>
<evidence type="ECO:0000256" key="1">
    <source>
        <dbReference type="ARBA" id="ARBA00009986"/>
    </source>
</evidence>
<dbReference type="Pfam" id="PF00171">
    <property type="entry name" value="Aldedh"/>
    <property type="match status" value="1"/>
</dbReference>
<evidence type="ECO:0000256" key="3">
    <source>
        <dbReference type="PROSITE-ProRule" id="PRU10007"/>
    </source>
</evidence>
<gene>
    <name evidence="6" type="ORF">VL15_24440</name>
</gene>
<comment type="similarity">
    <text evidence="1 4">Belongs to the aldehyde dehydrogenase family.</text>
</comment>
<dbReference type="InterPro" id="IPR016161">
    <property type="entry name" value="Ald_DH/histidinol_DH"/>
</dbReference>
<dbReference type="Gene3D" id="3.40.309.10">
    <property type="entry name" value="Aldehyde Dehydrogenase, Chain A, domain 2"/>
    <property type="match status" value="1"/>
</dbReference>
<dbReference type="GO" id="GO:0016620">
    <property type="term" value="F:oxidoreductase activity, acting on the aldehyde or oxo group of donors, NAD or NADP as acceptor"/>
    <property type="evidence" value="ECO:0007669"/>
    <property type="project" value="InterPro"/>
</dbReference>
<evidence type="ECO:0000256" key="4">
    <source>
        <dbReference type="RuleBase" id="RU003345"/>
    </source>
</evidence>
<evidence type="ECO:0000313" key="7">
    <source>
        <dbReference type="Proteomes" id="UP000036338"/>
    </source>
</evidence>
<dbReference type="PATRIC" id="fig|292.27.peg.5243"/>
<dbReference type="EMBL" id="LDWR01000042">
    <property type="protein sequence ID" value="KML53713.1"/>
    <property type="molecule type" value="Genomic_DNA"/>
</dbReference>
<feature type="active site" evidence="3">
    <location>
        <position position="269"/>
    </location>
</feature>
<dbReference type="Gene3D" id="3.40.605.10">
    <property type="entry name" value="Aldehyde Dehydrogenase, Chain A, domain 1"/>
    <property type="match status" value="1"/>
</dbReference>
<evidence type="ECO:0000259" key="5">
    <source>
        <dbReference type="Pfam" id="PF00171"/>
    </source>
</evidence>
<dbReference type="InterPro" id="IPR015590">
    <property type="entry name" value="Aldehyde_DH_dom"/>
</dbReference>
<dbReference type="AlphaFoldDB" id="A0A0J5WPL4"/>
<dbReference type="InterPro" id="IPR016163">
    <property type="entry name" value="Ald_DH_C"/>
</dbReference>
<name>A0A0J5WPL4_BURCE</name>
<dbReference type="FunFam" id="3.40.605.10:FF:000007">
    <property type="entry name" value="NAD/NADP-dependent betaine aldehyde dehydrogenase"/>
    <property type="match status" value="1"/>
</dbReference>
<dbReference type="PROSITE" id="PS00687">
    <property type="entry name" value="ALDEHYDE_DEHYDR_GLU"/>
    <property type="match status" value="1"/>
</dbReference>
<sequence>MALVQILDEVKRFLAREHGHYIGGRPVAGHGSERINVRCPSTLAVVGSVAQAVDEDIETAIASSHHAFREGWACLTPAERERILLRFADLIETHGEEIAQIETAQSGKLIGLSRAIEVGWSARWLRYYAGWATKIVGETITPSYPSMHGERYTSFTLREPLGVVFGVVPWNFPVMIPVWKFGAALATGNTVLIKSSEFSPLTMLRIAELGTEAGLPPGALNVINGTGKIGGKVISDPRVAKVSFTGSVPTGRVIGEEAVKANFTRFTLELGGKNAAAFLPDTPVDKILDGVFEAGFLHSGQVCASAERFFIHRSQFDEVIEKLRARMESLGPSNPMDDAGLIGPVCNEPQFEKCLAAFATAKAEGDEIVTGGDAYRHDGLYIKPTIILPKSLQSSSYRHEVFGPVGAFVPFDDEEELIAMMNDTVFGLTASIWTNDLAKALRYVPRIESGTVWVNMHTLVDPAVPFGGSKGSGVGREYGSAFIDAYTELKSVSIRL</sequence>
<dbReference type="InterPro" id="IPR016162">
    <property type="entry name" value="Ald_DH_N"/>
</dbReference>
<evidence type="ECO:0000256" key="2">
    <source>
        <dbReference type="ARBA" id="ARBA00023002"/>
    </source>
</evidence>
<protein>
    <submittedName>
        <fullName evidence="6">Aldehyde dehydrogenase</fullName>
    </submittedName>
</protein>
<reference evidence="6 7" key="1">
    <citation type="submission" date="2015-05" db="EMBL/GenBank/DDBJ databases">
        <title>Draft genome of Burkholderia cepacia LK29.</title>
        <authorList>
            <person name="Chan X.Y."/>
        </authorList>
    </citation>
    <scope>NUCLEOTIDE SEQUENCE [LARGE SCALE GENOMIC DNA]</scope>
    <source>
        <strain evidence="6 7">LK29</strain>
    </source>
</reference>
<accession>A0A0J5WPL4</accession>
<feature type="domain" description="Aldehyde dehydrogenase" evidence="5">
    <location>
        <begin position="31"/>
        <end position="492"/>
    </location>
</feature>